<comment type="caution">
    <text evidence="1">The sequence shown here is derived from an EMBL/GenBank/DDBJ whole genome shotgun (WGS) entry which is preliminary data.</text>
</comment>
<reference evidence="1" key="1">
    <citation type="submission" date="2021-06" db="EMBL/GenBank/DDBJ databases">
        <authorList>
            <person name="Kallberg Y."/>
            <person name="Tangrot J."/>
            <person name="Rosling A."/>
        </authorList>
    </citation>
    <scope>NUCLEOTIDE SEQUENCE</scope>
    <source>
        <strain evidence="1">CL356</strain>
    </source>
</reference>
<organism evidence="1 2">
    <name type="scientific">Acaulospora colombiana</name>
    <dbReference type="NCBI Taxonomy" id="27376"/>
    <lineage>
        <taxon>Eukaryota</taxon>
        <taxon>Fungi</taxon>
        <taxon>Fungi incertae sedis</taxon>
        <taxon>Mucoromycota</taxon>
        <taxon>Glomeromycotina</taxon>
        <taxon>Glomeromycetes</taxon>
        <taxon>Diversisporales</taxon>
        <taxon>Acaulosporaceae</taxon>
        <taxon>Acaulospora</taxon>
    </lineage>
</organism>
<sequence>INVINVLNRLKDAHTGLSSDCYSNFIFVQGMDLYSTVDSRGEQSIKVWKDFVDDTNSDCDVLQIDGLPALQAIKQYADKEIGLVRDIGVRFNVALTSLSADGTSEFSNYFSRRQYLPPTDEISYTLKCKGSKKTVKRTWTACGISSSIESVTDPETYWNKNCLPAFSNTRQLYYRKISTTLKTQKRPTSPTTDNICRIIGQDEVLLNKAQLLINLDSVGFYHLKKKKKIGVLTMSSVRFGNLMPGFQKFIDKGVKKVILDLTNNDGGYIIGAHYFNNLLFPQTDPYFETDFRVSELMRLSIQKSSSSDFITYPGIWVDPQTKKPFKDATKFIGNNIYTRGGVSGSYTSRFIGPKGPSSKINLPWKAEDYVILTNGFCGSSCSFIATHLAEENNVATVSVGGLFNTPMAYASFTGGQEYQLNSIIRELERLGLSNNPLAPSHLPISAGLNFVIREAYSRSDPNEVLEFLYRPATKRLYYDSKSARDPSELWAQVADML</sequence>
<dbReference type="EMBL" id="CAJVPT010033135">
    <property type="protein sequence ID" value="CAG8703824.1"/>
    <property type="molecule type" value="Genomic_DNA"/>
</dbReference>
<evidence type="ECO:0000313" key="2">
    <source>
        <dbReference type="Proteomes" id="UP000789525"/>
    </source>
</evidence>
<protein>
    <submittedName>
        <fullName evidence="1">605_t:CDS:1</fullName>
    </submittedName>
</protein>
<feature type="non-terminal residue" evidence="1">
    <location>
        <position position="1"/>
    </location>
</feature>
<accession>A0ACA9PE40</accession>
<name>A0ACA9PE40_9GLOM</name>
<gene>
    <name evidence="1" type="ORF">ACOLOM_LOCUS10366</name>
</gene>
<keyword evidence="2" id="KW-1185">Reference proteome</keyword>
<proteinExistence type="predicted"/>
<dbReference type="Proteomes" id="UP000789525">
    <property type="component" value="Unassembled WGS sequence"/>
</dbReference>
<evidence type="ECO:0000313" key="1">
    <source>
        <dbReference type="EMBL" id="CAG8703824.1"/>
    </source>
</evidence>